<dbReference type="InterPro" id="IPR036388">
    <property type="entry name" value="WH-like_DNA-bd_sf"/>
</dbReference>
<dbReference type="InterPro" id="IPR039422">
    <property type="entry name" value="MarR/SlyA-like"/>
</dbReference>
<dbReference type="PROSITE" id="PS01117">
    <property type="entry name" value="HTH_MARR_1"/>
    <property type="match status" value="1"/>
</dbReference>
<dbReference type="SUPFAM" id="SSF46785">
    <property type="entry name" value="Winged helix' DNA-binding domain"/>
    <property type="match status" value="1"/>
</dbReference>
<proteinExistence type="predicted"/>
<dbReference type="AlphaFoldDB" id="A0A4Y3R3P3"/>
<evidence type="ECO:0000256" key="1">
    <source>
        <dbReference type="ARBA" id="ARBA00023015"/>
    </source>
</evidence>
<name>A0A4Y3R3P3_STRCI</name>
<dbReference type="EMBL" id="BJMM01000021">
    <property type="protein sequence ID" value="GEB51527.1"/>
    <property type="molecule type" value="Genomic_DNA"/>
</dbReference>
<protein>
    <submittedName>
        <fullName evidence="5">Transcriptional regulator</fullName>
    </submittedName>
</protein>
<evidence type="ECO:0000256" key="3">
    <source>
        <dbReference type="ARBA" id="ARBA00023163"/>
    </source>
</evidence>
<reference evidence="5 6" key="1">
    <citation type="submission" date="2019-06" db="EMBL/GenBank/DDBJ databases">
        <title>Whole genome shotgun sequence of Streptomyces cacaoi subsp. cacaoi NBRC 12748.</title>
        <authorList>
            <person name="Hosoyama A."/>
            <person name="Uohara A."/>
            <person name="Ohji S."/>
            <person name="Ichikawa N."/>
        </authorList>
    </citation>
    <scope>NUCLEOTIDE SEQUENCE [LARGE SCALE GENOMIC DNA]</scope>
    <source>
        <strain evidence="5 6">NBRC 12748</strain>
    </source>
</reference>
<keyword evidence="3" id="KW-0804">Transcription</keyword>
<dbReference type="PANTHER" id="PTHR33164">
    <property type="entry name" value="TRANSCRIPTIONAL REGULATOR, MARR FAMILY"/>
    <property type="match status" value="1"/>
</dbReference>
<keyword evidence="1" id="KW-0805">Transcription regulation</keyword>
<dbReference type="GO" id="GO:0003700">
    <property type="term" value="F:DNA-binding transcription factor activity"/>
    <property type="evidence" value="ECO:0007669"/>
    <property type="project" value="InterPro"/>
</dbReference>
<dbReference type="PRINTS" id="PR00598">
    <property type="entry name" value="HTHMARR"/>
</dbReference>
<dbReference type="InterPro" id="IPR000835">
    <property type="entry name" value="HTH_MarR-typ"/>
</dbReference>
<organism evidence="5 6">
    <name type="scientific">Streptomyces cacaoi</name>
    <dbReference type="NCBI Taxonomy" id="1898"/>
    <lineage>
        <taxon>Bacteria</taxon>
        <taxon>Bacillati</taxon>
        <taxon>Actinomycetota</taxon>
        <taxon>Actinomycetes</taxon>
        <taxon>Kitasatosporales</taxon>
        <taxon>Streptomycetaceae</taxon>
        <taxon>Streptomyces</taxon>
    </lineage>
</organism>
<comment type="caution">
    <text evidence="5">The sequence shown here is derived from an EMBL/GenBank/DDBJ whole genome shotgun (WGS) entry which is preliminary data.</text>
</comment>
<dbReference type="PANTHER" id="PTHR33164:SF104">
    <property type="entry name" value="TRANSCRIPTIONAL REGULATORY PROTEIN"/>
    <property type="match status" value="1"/>
</dbReference>
<accession>A0A4Y3R3P3</accession>
<dbReference type="Pfam" id="PF12802">
    <property type="entry name" value="MarR_2"/>
    <property type="match status" value="1"/>
</dbReference>
<dbReference type="GO" id="GO:0003677">
    <property type="term" value="F:DNA binding"/>
    <property type="evidence" value="ECO:0007669"/>
    <property type="project" value="UniProtKB-KW"/>
</dbReference>
<dbReference type="PROSITE" id="PS50995">
    <property type="entry name" value="HTH_MARR_2"/>
    <property type="match status" value="1"/>
</dbReference>
<feature type="domain" description="HTH marR-type" evidence="4">
    <location>
        <begin position="19"/>
        <end position="173"/>
    </location>
</feature>
<dbReference type="Proteomes" id="UP000319210">
    <property type="component" value="Unassembled WGS sequence"/>
</dbReference>
<evidence type="ECO:0000313" key="5">
    <source>
        <dbReference type="EMBL" id="GEB51527.1"/>
    </source>
</evidence>
<sequence length="185" mass="20165">MPQETGAPGDPAVHGGTRQDIVARVLTQWQRVMPELDTAPMGVIGRINRCAALLQQAADAPLAREGFSRAEFDILGTLRREDRELTPGQIARETFASGAAVTKRVRLLEEKGLIARRPDARDRRVAHLSLTPEGSVLIDRLMPDQLAYEKSLLSGLDEGQRAELADVLGDLLLLLEGRVGGRTGR</sequence>
<dbReference type="SMART" id="SM00347">
    <property type="entry name" value="HTH_MARR"/>
    <property type="match status" value="1"/>
</dbReference>
<dbReference type="Gene3D" id="1.10.10.10">
    <property type="entry name" value="Winged helix-like DNA-binding domain superfamily/Winged helix DNA-binding domain"/>
    <property type="match status" value="1"/>
</dbReference>
<evidence type="ECO:0000259" key="4">
    <source>
        <dbReference type="PROSITE" id="PS50995"/>
    </source>
</evidence>
<gene>
    <name evidence="5" type="ORF">SCA03_40780</name>
</gene>
<dbReference type="GO" id="GO:0006950">
    <property type="term" value="P:response to stress"/>
    <property type="evidence" value="ECO:0007669"/>
    <property type="project" value="TreeGrafter"/>
</dbReference>
<dbReference type="InterPro" id="IPR036390">
    <property type="entry name" value="WH_DNA-bd_sf"/>
</dbReference>
<evidence type="ECO:0000256" key="2">
    <source>
        <dbReference type="ARBA" id="ARBA00023125"/>
    </source>
</evidence>
<dbReference type="InterPro" id="IPR023187">
    <property type="entry name" value="Tscrpt_reg_MarR-type_CS"/>
</dbReference>
<keyword evidence="6" id="KW-1185">Reference proteome</keyword>
<evidence type="ECO:0000313" key="6">
    <source>
        <dbReference type="Proteomes" id="UP000319210"/>
    </source>
</evidence>
<keyword evidence="2" id="KW-0238">DNA-binding</keyword>